<name>A0ACB8T3N2_9AGAM</name>
<proteinExistence type="predicted"/>
<comment type="caution">
    <text evidence="1">The sequence shown here is derived from an EMBL/GenBank/DDBJ whole genome shotgun (WGS) entry which is preliminary data.</text>
</comment>
<sequence length="409" mass="43980">MVQLSKFTMFFATGVSLMSRGYAHGLSGGHAHEISTEDPPFAFPIPPITPAQAQRAQVTMQKLAQNSTNQDALFTDVANAAALAAGLTQNFTDIGTRLKAIDNQNFQPQKFFPTWQELRDQYIVLLQDAKNQASAIAGYADEFNNGILVIVNNKDISTASKVAAMEGFVNKTSTFETTSDALAHSFSQLASNLTEFTQIFANFAENRTLADNTKIQTLLGEISQLDDEIAKIKTSMIALGSAMGATVLGTAAGLAFFPEFAPAIIVGAVVIEQILAAGEVALCLKYVSDEHKVDSLGYQIAELREDLSAINAAQTKLNATATSDIPTMASHLAVFTLVWQDVASDCNKLIGWLQQGEAEADMPDVLVVYLDQASTIYTTMSSALTLYAELVTVPSVSDEAHVISHHDEL</sequence>
<accession>A0ACB8T3N2</accession>
<organism evidence="1 2">
    <name type="scientific">Artomyces pyxidatus</name>
    <dbReference type="NCBI Taxonomy" id="48021"/>
    <lineage>
        <taxon>Eukaryota</taxon>
        <taxon>Fungi</taxon>
        <taxon>Dikarya</taxon>
        <taxon>Basidiomycota</taxon>
        <taxon>Agaricomycotina</taxon>
        <taxon>Agaricomycetes</taxon>
        <taxon>Russulales</taxon>
        <taxon>Auriscalpiaceae</taxon>
        <taxon>Artomyces</taxon>
    </lineage>
</organism>
<evidence type="ECO:0000313" key="2">
    <source>
        <dbReference type="Proteomes" id="UP000814140"/>
    </source>
</evidence>
<keyword evidence="2" id="KW-1185">Reference proteome</keyword>
<dbReference type="EMBL" id="MU277205">
    <property type="protein sequence ID" value="KAI0062997.1"/>
    <property type="molecule type" value="Genomic_DNA"/>
</dbReference>
<protein>
    <submittedName>
        <fullName evidence="1">Uncharacterized protein</fullName>
    </submittedName>
</protein>
<dbReference type="Proteomes" id="UP000814140">
    <property type="component" value="Unassembled WGS sequence"/>
</dbReference>
<evidence type="ECO:0000313" key="1">
    <source>
        <dbReference type="EMBL" id="KAI0062997.1"/>
    </source>
</evidence>
<gene>
    <name evidence="1" type="ORF">BV25DRAFT_1825070</name>
</gene>
<reference evidence="1" key="2">
    <citation type="journal article" date="2022" name="New Phytol.">
        <title>Evolutionary transition to the ectomycorrhizal habit in the genomes of a hyperdiverse lineage of mushroom-forming fungi.</title>
        <authorList>
            <person name="Looney B."/>
            <person name="Miyauchi S."/>
            <person name="Morin E."/>
            <person name="Drula E."/>
            <person name="Courty P.E."/>
            <person name="Kohler A."/>
            <person name="Kuo A."/>
            <person name="LaButti K."/>
            <person name="Pangilinan J."/>
            <person name="Lipzen A."/>
            <person name="Riley R."/>
            <person name="Andreopoulos W."/>
            <person name="He G."/>
            <person name="Johnson J."/>
            <person name="Nolan M."/>
            <person name="Tritt A."/>
            <person name="Barry K.W."/>
            <person name="Grigoriev I.V."/>
            <person name="Nagy L.G."/>
            <person name="Hibbett D."/>
            <person name="Henrissat B."/>
            <person name="Matheny P.B."/>
            <person name="Labbe J."/>
            <person name="Martin F.M."/>
        </authorList>
    </citation>
    <scope>NUCLEOTIDE SEQUENCE</scope>
    <source>
        <strain evidence="1">HHB10654</strain>
    </source>
</reference>
<reference evidence="1" key="1">
    <citation type="submission" date="2021-03" db="EMBL/GenBank/DDBJ databases">
        <authorList>
            <consortium name="DOE Joint Genome Institute"/>
            <person name="Ahrendt S."/>
            <person name="Looney B.P."/>
            <person name="Miyauchi S."/>
            <person name="Morin E."/>
            <person name="Drula E."/>
            <person name="Courty P.E."/>
            <person name="Chicoki N."/>
            <person name="Fauchery L."/>
            <person name="Kohler A."/>
            <person name="Kuo A."/>
            <person name="Labutti K."/>
            <person name="Pangilinan J."/>
            <person name="Lipzen A."/>
            <person name="Riley R."/>
            <person name="Andreopoulos W."/>
            <person name="He G."/>
            <person name="Johnson J."/>
            <person name="Barry K.W."/>
            <person name="Grigoriev I.V."/>
            <person name="Nagy L."/>
            <person name="Hibbett D."/>
            <person name="Henrissat B."/>
            <person name="Matheny P.B."/>
            <person name="Labbe J."/>
            <person name="Martin F."/>
        </authorList>
    </citation>
    <scope>NUCLEOTIDE SEQUENCE</scope>
    <source>
        <strain evidence="1">HHB10654</strain>
    </source>
</reference>